<evidence type="ECO:0000313" key="4">
    <source>
        <dbReference type="EMBL" id="MFC6237094.1"/>
    </source>
</evidence>
<reference evidence="5" key="1">
    <citation type="journal article" date="2019" name="Int. J. Syst. Evol. Microbiol.">
        <title>The Global Catalogue of Microorganisms (GCM) 10K type strain sequencing project: providing services to taxonomists for standard genome sequencing and annotation.</title>
        <authorList>
            <consortium name="The Broad Institute Genomics Platform"/>
            <consortium name="The Broad Institute Genome Sequencing Center for Infectious Disease"/>
            <person name="Wu L."/>
            <person name="Ma J."/>
        </authorList>
    </citation>
    <scope>NUCLEOTIDE SEQUENCE [LARGE SCALE GENOMIC DNA]</scope>
    <source>
        <strain evidence="5">CGMCC 4.7317</strain>
    </source>
</reference>
<dbReference type="PRINTS" id="PR00455">
    <property type="entry name" value="HTHTETR"/>
</dbReference>
<evidence type="ECO:0000259" key="3">
    <source>
        <dbReference type="PROSITE" id="PS50977"/>
    </source>
</evidence>
<dbReference type="PROSITE" id="PS50977">
    <property type="entry name" value="HTH_TETR_2"/>
    <property type="match status" value="1"/>
</dbReference>
<accession>A0ABW1SYH7</accession>
<evidence type="ECO:0000313" key="5">
    <source>
        <dbReference type="Proteomes" id="UP001596138"/>
    </source>
</evidence>
<dbReference type="Pfam" id="PF00440">
    <property type="entry name" value="TetR_N"/>
    <property type="match status" value="1"/>
</dbReference>
<dbReference type="Proteomes" id="UP001596138">
    <property type="component" value="Unassembled WGS sequence"/>
</dbReference>
<dbReference type="SUPFAM" id="SSF48498">
    <property type="entry name" value="Tetracyclin repressor-like, C-terminal domain"/>
    <property type="match status" value="1"/>
</dbReference>
<protein>
    <submittedName>
        <fullName evidence="4">TetR family transcriptional regulator</fullName>
    </submittedName>
</protein>
<comment type="caution">
    <text evidence="4">The sequence shown here is derived from an EMBL/GenBank/DDBJ whole genome shotgun (WGS) entry which is preliminary data.</text>
</comment>
<name>A0ABW1SYH7_9ACTN</name>
<dbReference type="Gene3D" id="1.10.10.60">
    <property type="entry name" value="Homeodomain-like"/>
    <property type="match status" value="1"/>
</dbReference>
<dbReference type="InterPro" id="IPR036271">
    <property type="entry name" value="Tet_transcr_reg_TetR-rel_C_sf"/>
</dbReference>
<dbReference type="SUPFAM" id="SSF46689">
    <property type="entry name" value="Homeodomain-like"/>
    <property type="match status" value="1"/>
</dbReference>
<dbReference type="Pfam" id="PF17920">
    <property type="entry name" value="TetR_C_16"/>
    <property type="match status" value="1"/>
</dbReference>
<dbReference type="InterPro" id="IPR009057">
    <property type="entry name" value="Homeodomain-like_sf"/>
</dbReference>
<sequence>MSSSDDVSKILLDAARAAYDKRGYLGTTIKGVAAAAGVAPDVAMRYYRNREQLFAAAMRLPFDPSTSIAQLLAPGIDGLGERLVRITLRMLDDPETRDQLAEMVRAGAGASKATASLREYLESAVVDRVVTVLGVPDARMRVSLATSYLLGIASMRYVLRIEPLASATEDEIVALVAPAVQAALTTPTEPTKAQSSGR</sequence>
<gene>
    <name evidence="4" type="ORF">ACFQGU_04340</name>
</gene>
<evidence type="ECO:0000256" key="1">
    <source>
        <dbReference type="ARBA" id="ARBA00023125"/>
    </source>
</evidence>
<dbReference type="RefSeq" id="WP_386764138.1">
    <property type="nucleotide sequence ID" value="NZ_JBHSTI010000008.1"/>
</dbReference>
<keyword evidence="1 2" id="KW-0238">DNA-binding</keyword>
<keyword evidence="5" id="KW-1185">Reference proteome</keyword>
<dbReference type="InterPro" id="IPR041678">
    <property type="entry name" value="TetR_C_16"/>
</dbReference>
<feature type="domain" description="HTH tetR-type" evidence="3">
    <location>
        <begin position="5"/>
        <end position="65"/>
    </location>
</feature>
<feature type="DNA-binding region" description="H-T-H motif" evidence="2">
    <location>
        <begin position="28"/>
        <end position="47"/>
    </location>
</feature>
<dbReference type="InterPro" id="IPR001647">
    <property type="entry name" value="HTH_TetR"/>
</dbReference>
<dbReference type="Gene3D" id="1.10.357.10">
    <property type="entry name" value="Tetracycline Repressor, domain 2"/>
    <property type="match status" value="1"/>
</dbReference>
<dbReference type="EMBL" id="JBHSTI010000008">
    <property type="protein sequence ID" value="MFC6237094.1"/>
    <property type="molecule type" value="Genomic_DNA"/>
</dbReference>
<evidence type="ECO:0000256" key="2">
    <source>
        <dbReference type="PROSITE-ProRule" id="PRU00335"/>
    </source>
</evidence>
<proteinExistence type="predicted"/>
<organism evidence="4 5">
    <name type="scientific">Longivirga aurantiaca</name>
    <dbReference type="NCBI Taxonomy" id="1837743"/>
    <lineage>
        <taxon>Bacteria</taxon>
        <taxon>Bacillati</taxon>
        <taxon>Actinomycetota</taxon>
        <taxon>Actinomycetes</taxon>
        <taxon>Sporichthyales</taxon>
        <taxon>Sporichthyaceae</taxon>
        <taxon>Longivirga</taxon>
    </lineage>
</organism>